<dbReference type="PRINTS" id="PR00080">
    <property type="entry name" value="SDRFAMILY"/>
</dbReference>
<keyword evidence="2" id="KW-0560">Oxidoreductase</keyword>
<sequence length="250" mass="25342">MADALEGRRVVVTGAATGIGAAAVSALTAAGAQVLATFHQSPPVEAGGEWVSCDVTDPESVAQLFATAENRWGGIDVLIHAAGAWKPGIPGQIDLADLDAVLATNFTSTVLTNQAAYRLMKSSGGGQIINFGSAEAVMGSPLAAGYAAAKAAVAAWTRSAARAWASEQITVNALAPAVDTPGAERLREFLGPEAVPFLEQQLQQSIPLGGALGDPLRDIGPVLVFLSSPGARFITGQLIAVDGGLVMLGT</sequence>
<dbReference type="InterPro" id="IPR006311">
    <property type="entry name" value="TAT_signal"/>
</dbReference>
<evidence type="ECO:0000259" key="3">
    <source>
        <dbReference type="SMART" id="SM00822"/>
    </source>
</evidence>
<dbReference type="OrthoDB" id="286404at2"/>
<dbReference type="GO" id="GO:0030497">
    <property type="term" value="P:fatty acid elongation"/>
    <property type="evidence" value="ECO:0007669"/>
    <property type="project" value="TreeGrafter"/>
</dbReference>
<proteinExistence type="inferred from homology"/>
<dbReference type="InterPro" id="IPR036291">
    <property type="entry name" value="NAD(P)-bd_dom_sf"/>
</dbReference>
<dbReference type="Pfam" id="PF13561">
    <property type="entry name" value="adh_short_C2"/>
    <property type="match status" value="1"/>
</dbReference>
<dbReference type="Proteomes" id="UP000466931">
    <property type="component" value="Chromosome"/>
</dbReference>
<name>A0A7I7XY02_9MYCO</name>
<evidence type="ECO:0000256" key="1">
    <source>
        <dbReference type="ARBA" id="ARBA00006484"/>
    </source>
</evidence>
<dbReference type="PROSITE" id="PS51318">
    <property type="entry name" value="TAT"/>
    <property type="match status" value="1"/>
</dbReference>
<dbReference type="InterPro" id="IPR057326">
    <property type="entry name" value="KR_dom"/>
</dbReference>
<protein>
    <submittedName>
        <fullName evidence="4">Short-chain dehydrogenase</fullName>
    </submittedName>
</protein>
<keyword evidence="5" id="KW-1185">Reference proteome</keyword>
<dbReference type="PRINTS" id="PR00081">
    <property type="entry name" value="GDHRDH"/>
</dbReference>
<evidence type="ECO:0000313" key="4">
    <source>
        <dbReference type="EMBL" id="BBZ33662.1"/>
    </source>
</evidence>
<organism evidence="4 5">
    <name type="scientific">Mycolicibacterium confluentis</name>
    <dbReference type="NCBI Taxonomy" id="28047"/>
    <lineage>
        <taxon>Bacteria</taxon>
        <taxon>Bacillati</taxon>
        <taxon>Actinomycetota</taxon>
        <taxon>Actinomycetes</taxon>
        <taxon>Mycobacteriales</taxon>
        <taxon>Mycobacteriaceae</taxon>
        <taxon>Mycolicibacterium</taxon>
    </lineage>
</organism>
<accession>A0A7I7XY02</accession>
<dbReference type="RefSeq" id="WP_085151022.1">
    <property type="nucleotide sequence ID" value="NZ_AP022612.1"/>
</dbReference>
<dbReference type="PROSITE" id="PS00061">
    <property type="entry name" value="ADH_SHORT"/>
    <property type="match status" value="1"/>
</dbReference>
<dbReference type="AlphaFoldDB" id="A0A7I7XY02"/>
<dbReference type="Gene3D" id="3.40.50.720">
    <property type="entry name" value="NAD(P)-binding Rossmann-like Domain"/>
    <property type="match status" value="1"/>
</dbReference>
<dbReference type="GO" id="GO:0016616">
    <property type="term" value="F:oxidoreductase activity, acting on the CH-OH group of donors, NAD or NADP as acceptor"/>
    <property type="evidence" value="ECO:0007669"/>
    <property type="project" value="UniProtKB-ARBA"/>
</dbReference>
<dbReference type="SMART" id="SM00822">
    <property type="entry name" value="PKS_KR"/>
    <property type="match status" value="1"/>
</dbReference>
<reference evidence="4" key="2">
    <citation type="submission" date="2020-02" db="EMBL/GenBank/DDBJ databases">
        <authorList>
            <person name="Matsumoto Y."/>
            <person name="Motooka D."/>
            <person name="Nakamura S."/>
        </authorList>
    </citation>
    <scope>NUCLEOTIDE SEQUENCE</scope>
    <source>
        <strain evidence="4">JCM 13671</strain>
    </source>
</reference>
<dbReference type="PANTHER" id="PTHR42760:SF40">
    <property type="entry name" value="3-OXOACYL-[ACYL-CARRIER-PROTEIN] REDUCTASE, CHLOROPLASTIC"/>
    <property type="match status" value="1"/>
</dbReference>
<evidence type="ECO:0000313" key="5">
    <source>
        <dbReference type="Proteomes" id="UP000466931"/>
    </source>
</evidence>
<evidence type="ECO:0000256" key="2">
    <source>
        <dbReference type="ARBA" id="ARBA00023002"/>
    </source>
</evidence>
<feature type="domain" description="Ketoreductase" evidence="3">
    <location>
        <begin position="8"/>
        <end position="184"/>
    </location>
</feature>
<reference evidence="4" key="1">
    <citation type="journal article" date="2019" name="Emerg. Microbes Infect.">
        <title>Comprehensive subspecies identification of 175 nontuberculous mycobacteria species based on 7547 genomic profiles.</title>
        <authorList>
            <person name="Matsumoto Y."/>
            <person name="Kinjo T."/>
            <person name="Motooka D."/>
            <person name="Nabeya D."/>
            <person name="Jung N."/>
            <person name="Uechi K."/>
            <person name="Horii T."/>
            <person name="Iida T."/>
            <person name="Fujita J."/>
            <person name="Nakamura S."/>
        </authorList>
    </citation>
    <scope>NUCLEOTIDE SEQUENCE [LARGE SCALE GENOMIC DNA]</scope>
    <source>
        <strain evidence="4">JCM 13671</strain>
    </source>
</reference>
<dbReference type="PANTHER" id="PTHR42760">
    <property type="entry name" value="SHORT-CHAIN DEHYDROGENASES/REDUCTASES FAMILY MEMBER"/>
    <property type="match status" value="1"/>
</dbReference>
<dbReference type="SUPFAM" id="SSF51735">
    <property type="entry name" value="NAD(P)-binding Rossmann-fold domains"/>
    <property type="match status" value="1"/>
</dbReference>
<dbReference type="CDD" id="cd05233">
    <property type="entry name" value="SDR_c"/>
    <property type="match status" value="1"/>
</dbReference>
<comment type="similarity">
    <text evidence="1">Belongs to the short-chain dehydrogenases/reductases (SDR) family.</text>
</comment>
<dbReference type="EMBL" id="AP022612">
    <property type="protein sequence ID" value="BBZ33662.1"/>
    <property type="molecule type" value="Genomic_DNA"/>
</dbReference>
<dbReference type="InterPro" id="IPR020904">
    <property type="entry name" value="Sc_DH/Rdtase_CS"/>
</dbReference>
<dbReference type="FunFam" id="3.40.50.720:FF:000084">
    <property type="entry name" value="Short-chain dehydrogenase reductase"/>
    <property type="match status" value="1"/>
</dbReference>
<gene>
    <name evidence="4" type="ORF">MCNF_22670</name>
</gene>
<dbReference type="InterPro" id="IPR002347">
    <property type="entry name" value="SDR_fam"/>
</dbReference>